<feature type="transmembrane region" description="Helical" evidence="2">
    <location>
        <begin position="163"/>
        <end position="187"/>
    </location>
</feature>
<evidence type="ECO:0000259" key="3">
    <source>
        <dbReference type="Pfam" id="PF14145"/>
    </source>
</evidence>
<feature type="transmembrane region" description="Helical" evidence="2">
    <location>
        <begin position="199"/>
        <end position="221"/>
    </location>
</feature>
<feature type="transmembrane region" description="Helical" evidence="2">
    <location>
        <begin position="62"/>
        <end position="80"/>
    </location>
</feature>
<dbReference type="Pfam" id="PF14145">
    <property type="entry name" value="YrhK"/>
    <property type="match status" value="2"/>
</dbReference>
<feature type="domain" description="YrhK" evidence="3">
    <location>
        <begin position="26"/>
        <end position="81"/>
    </location>
</feature>
<organism evidence="4 5">
    <name type="scientific">Pistricoccus aurantiacus</name>
    <dbReference type="NCBI Taxonomy" id="1883414"/>
    <lineage>
        <taxon>Bacteria</taxon>
        <taxon>Pseudomonadati</taxon>
        <taxon>Pseudomonadota</taxon>
        <taxon>Gammaproteobacteria</taxon>
        <taxon>Oceanospirillales</taxon>
        <taxon>Halomonadaceae</taxon>
        <taxon>Pistricoccus</taxon>
    </lineage>
</organism>
<name>A0A5B8SKS0_9GAMM</name>
<accession>A0A5B8SKS0</accession>
<feature type="domain" description="YrhK" evidence="3">
    <location>
        <begin position="102"/>
        <end position="151"/>
    </location>
</feature>
<feature type="transmembrane region" description="Helical" evidence="2">
    <location>
        <begin position="130"/>
        <end position="151"/>
    </location>
</feature>
<dbReference type="InterPro" id="IPR025424">
    <property type="entry name" value="YrhK_domain"/>
</dbReference>
<proteinExistence type="predicted"/>
<feature type="compositionally biased region" description="Basic residues" evidence="1">
    <location>
        <begin position="1"/>
        <end position="10"/>
    </location>
</feature>
<gene>
    <name evidence="4" type="ORF">FGL86_00470</name>
</gene>
<dbReference type="KEGG" id="paur:FGL86_00470"/>
<keyword evidence="2" id="KW-1133">Transmembrane helix</keyword>
<evidence type="ECO:0000256" key="1">
    <source>
        <dbReference type="SAM" id="MobiDB-lite"/>
    </source>
</evidence>
<dbReference type="Proteomes" id="UP000321272">
    <property type="component" value="Chromosome"/>
</dbReference>
<feature type="transmembrane region" description="Helical" evidence="2">
    <location>
        <begin position="32"/>
        <end position="50"/>
    </location>
</feature>
<feature type="region of interest" description="Disordered" evidence="1">
    <location>
        <begin position="1"/>
        <end position="21"/>
    </location>
</feature>
<keyword evidence="2" id="KW-0812">Transmembrane</keyword>
<dbReference type="RefSeq" id="WP_147182757.1">
    <property type="nucleotide sequence ID" value="NZ_CP042382.1"/>
</dbReference>
<evidence type="ECO:0000313" key="5">
    <source>
        <dbReference type="Proteomes" id="UP000321272"/>
    </source>
</evidence>
<sequence>MPHLLTHRQRVSNLSSSDSNSHSHEIWQTVNAVSYQLGGLAFIAGSIFFFPALQTYLIFGDWLFFIGSLLYLMVTGHDLLEVLKYWRKHQTDTFSDYIEYVSAWACVLGSALFAVGSLCFFPSIEAIALGSWSFIIGSILFVIGGFVNLLQVVEAPSMLYMQLFNITVAQFILGSGLFTVASIPYLWQFPSDPERQITAYAASQFLFASVLFFIGGMSIYYRKLMRKQLLASCHASGLGTMFISALRKEDERASKEHSSSSR</sequence>
<keyword evidence="5" id="KW-1185">Reference proteome</keyword>
<dbReference type="OrthoDB" id="5862062at2"/>
<reference evidence="4 5" key="1">
    <citation type="submission" date="2019-06" db="EMBL/GenBank/DDBJ databases">
        <title>Genome analyses of bacteria isolated from kimchi.</title>
        <authorList>
            <person name="Lee S."/>
            <person name="Ahn S."/>
            <person name="Roh S."/>
        </authorList>
    </citation>
    <scope>NUCLEOTIDE SEQUENCE [LARGE SCALE GENOMIC DNA]</scope>
    <source>
        <strain evidence="4 5">CBA4606</strain>
    </source>
</reference>
<evidence type="ECO:0000313" key="4">
    <source>
        <dbReference type="EMBL" id="QEA37689.1"/>
    </source>
</evidence>
<dbReference type="EMBL" id="CP042382">
    <property type="protein sequence ID" value="QEA37689.1"/>
    <property type="molecule type" value="Genomic_DNA"/>
</dbReference>
<evidence type="ECO:0000256" key="2">
    <source>
        <dbReference type="SAM" id="Phobius"/>
    </source>
</evidence>
<feature type="transmembrane region" description="Helical" evidence="2">
    <location>
        <begin position="101"/>
        <end position="124"/>
    </location>
</feature>
<protein>
    <recommendedName>
        <fullName evidence="3">YrhK domain-containing protein</fullName>
    </recommendedName>
</protein>
<keyword evidence="2" id="KW-0472">Membrane</keyword>
<dbReference type="AlphaFoldDB" id="A0A5B8SKS0"/>